<dbReference type="Proteomes" id="UP000033651">
    <property type="component" value="Unassembled WGS sequence"/>
</dbReference>
<feature type="chain" id="PRO_5002463160" evidence="1">
    <location>
        <begin position="20"/>
        <end position="351"/>
    </location>
</feature>
<gene>
    <name evidence="2" type="ORF">VI08_07715</name>
</gene>
<evidence type="ECO:0000313" key="3">
    <source>
        <dbReference type="Proteomes" id="UP000033651"/>
    </source>
</evidence>
<evidence type="ECO:0000313" key="2">
    <source>
        <dbReference type="EMBL" id="KJV35443.1"/>
    </source>
</evidence>
<dbReference type="EMBL" id="JZRB01000015">
    <property type="protein sequence ID" value="KJV35443.1"/>
    <property type="molecule type" value="Genomic_DNA"/>
</dbReference>
<feature type="signal peptide" evidence="1">
    <location>
        <begin position="1"/>
        <end position="19"/>
    </location>
</feature>
<proteinExistence type="predicted"/>
<accession>A0A0F3KW47</accession>
<reference evidence="2 3" key="1">
    <citation type="submission" date="2015-03" db="EMBL/GenBank/DDBJ databases">
        <title>Draft genome sequence of Luteibacter yeojuensis strain SU11.</title>
        <authorList>
            <person name="Sulaiman J."/>
            <person name="Priya K."/>
            <person name="Chan K.-G."/>
        </authorList>
    </citation>
    <scope>NUCLEOTIDE SEQUENCE [LARGE SCALE GENOMIC DNA]</scope>
    <source>
        <strain evidence="2 3">SU11</strain>
    </source>
</reference>
<keyword evidence="1" id="KW-0732">Signal</keyword>
<organism evidence="2 3">
    <name type="scientific">Luteibacter yeojuensis</name>
    <dbReference type="NCBI Taxonomy" id="345309"/>
    <lineage>
        <taxon>Bacteria</taxon>
        <taxon>Pseudomonadati</taxon>
        <taxon>Pseudomonadota</taxon>
        <taxon>Gammaproteobacteria</taxon>
        <taxon>Lysobacterales</taxon>
        <taxon>Rhodanobacteraceae</taxon>
        <taxon>Luteibacter</taxon>
    </lineage>
</organism>
<keyword evidence="3" id="KW-1185">Reference proteome</keyword>
<dbReference type="PATRIC" id="fig|345309.4.peg.755"/>
<comment type="caution">
    <text evidence="2">The sequence shown here is derived from an EMBL/GenBank/DDBJ whole genome shotgun (WGS) entry which is preliminary data.</text>
</comment>
<dbReference type="AlphaFoldDB" id="A0A0F3KW47"/>
<sequence length="351" mass="37348">MRRLTWLLAVVTAAPPTAAGSVLGRLQAAHAAQLPGAATPTSAHYVAQLLPDPASPYSDPIAMPAFTNEVYWAQVVSDMGSPEPVVLSRLRTELGLGRARPGVDVTPAPGFRDPFVSAHATRAGLDADIFWRMLDIHGHAHAIRFATQALGMQLLREQALAVEPARHAALGIDTGVFHRVMGARHADEMSDHDLRYLDTLVQHRLLHPLRGTGLPTVWRIARIAAAFRDARGYLGGSPCRPDATPDPRFAGTLGPGDTRTPCLVAAHDRAVHSWYVDALREPAPAATPAHGAMARLGALVAALLPLLDMFAIAEVIDAAVADDLVSVEAASRADAEAASERAARLTCRIPE</sequence>
<evidence type="ECO:0000256" key="1">
    <source>
        <dbReference type="SAM" id="SignalP"/>
    </source>
</evidence>
<protein>
    <submittedName>
        <fullName evidence="2">Uncharacterized protein</fullName>
    </submittedName>
</protein>
<name>A0A0F3KW47_9GAMM</name>